<protein>
    <recommendedName>
        <fullName evidence="5">FIST domain containing protein</fullName>
    </recommendedName>
</protein>
<dbReference type="Pfam" id="PF08495">
    <property type="entry name" value="FIST"/>
    <property type="match status" value="1"/>
</dbReference>
<feature type="domain" description="FIST C-domain" evidence="2">
    <location>
        <begin position="239"/>
        <end position="369"/>
    </location>
</feature>
<feature type="domain" description="FIST" evidence="1">
    <location>
        <begin position="38"/>
        <end position="238"/>
    </location>
</feature>
<dbReference type="PANTHER" id="PTHR40252:SF2">
    <property type="entry name" value="BLR0328 PROTEIN"/>
    <property type="match status" value="1"/>
</dbReference>
<evidence type="ECO:0000313" key="3">
    <source>
        <dbReference type="EMBL" id="ODR97550.1"/>
    </source>
</evidence>
<reference evidence="3 4" key="1">
    <citation type="journal article" date="2016" name="Environ. Microbiol.">
        <title>New Methyloceanibacter diversity from North Sea sediments includes methanotroph containing solely the soluble methane monooxygenase.</title>
        <authorList>
            <person name="Vekeman B."/>
            <person name="Kerckhof F.M."/>
            <person name="Cremers G."/>
            <person name="de Vos P."/>
            <person name="Vandamme P."/>
            <person name="Boon N."/>
            <person name="Op den Camp H.J."/>
            <person name="Heylen K."/>
        </authorList>
    </citation>
    <scope>NUCLEOTIDE SEQUENCE [LARGE SCALE GENOMIC DNA]</scope>
    <source>
        <strain evidence="3 4">R-67176</strain>
    </source>
</reference>
<dbReference type="STRING" id="1774970.AUC70_00595"/>
<gene>
    <name evidence="3" type="ORF">AUC70_00595</name>
</gene>
<accession>A0A1E3VVG2</accession>
<organism evidence="3 4">
    <name type="scientific">Methyloceanibacter stevinii</name>
    <dbReference type="NCBI Taxonomy" id="1774970"/>
    <lineage>
        <taxon>Bacteria</taxon>
        <taxon>Pseudomonadati</taxon>
        <taxon>Pseudomonadota</taxon>
        <taxon>Alphaproteobacteria</taxon>
        <taxon>Hyphomicrobiales</taxon>
        <taxon>Hyphomicrobiaceae</taxon>
        <taxon>Methyloceanibacter</taxon>
    </lineage>
</organism>
<sequence length="387" mass="41714">MPRAHAERRACGVQTAWTCADTPETAVAEIAGVVDPSDIGQLLVFFSQPYEAEGLIAALSETFPGVPVAGCSTSGEITSDGFSERSVLLVAFPKSGFRFVSCVIPEVRSLSVDRASDVVQALRARLDKEKGESYPNLFAISLIDGLSRCEEAIVSAIAWALGDVPLVGGSAGDGLTLSGTSLLHDGRVHRGAALLLLVETEHPVRSFCCDHFEPTDTKLVVTASDTSTRTVYELNAEPAALEYASSVGLEPSSLAPMSFAAHPVVVRIGGDYYCRSIQRVNDDGSLSFFCAIDDGVVLTVAEPRDMVKSMEAELERLDEDVGGVDFVLGFECVLRRLDAENRQMKHKVSDLYRRYHVVGFHTYGEQYNAMHLNQTFTGVAIGRQGAN</sequence>
<evidence type="ECO:0000259" key="2">
    <source>
        <dbReference type="SMART" id="SM01204"/>
    </source>
</evidence>
<evidence type="ECO:0000259" key="1">
    <source>
        <dbReference type="SMART" id="SM00897"/>
    </source>
</evidence>
<evidence type="ECO:0008006" key="5">
    <source>
        <dbReference type="Google" id="ProtNLM"/>
    </source>
</evidence>
<name>A0A1E3VVG2_9HYPH</name>
<proteinExistence type="predicted"/>
<dbReference type="SMART" id="SM00897">
    <property type="entry name" value="FIST"/>
    <property type="match status" value="1"/>
</dbReference>
<dbReference type="Proteomes" id="UP000094172">
    <property type="component" value="Unassembled WGS sequence"/>
</dbReference>
<dbReference type="AlphaFoldDB" id="A0A1E3VVG2"/>
<comment type="caution">
    <text evidence="3">The sequence shown here is derived from an EMBL/GenBank/DDBJ whole genome shotgun (WGS) entry which is preliminary data.</text>
</comment>
<dbReference type="EMBL" id="LPWE01000001">
    <property type="protein sequence ID" value="ODR97550.1"/>
    <property type="molecule type" value="Genomic_DNA"/>
</dbReference>
<dbReference type="SMART" id="SM01204">
    <property type="entry name" value="FIST_C"/>
    <property type="match status" value="1"/>
</dbReference>
<dbReference type="InterPro" id="IPR019494">
    <property type="entry name" value="FIST_C"/>
</dbReference>
<evidence type="ECO:0000313" key="4">
    <source>
        <dbReference type="Proteomes" id="UP000094172"/>
    </source>
</evidence>
<dbReference type="RefSeq" id="WP_069443109.1">
    <property type="nucleotide sequence ID" value="NZ_LPWE01000001.1"/>
</dbReference>
<keyword evidence="4" id="KW-1185">Reference proteome</keyword>
<dbReference type="Pfam" id="PF10442">
    <property type="entry name" value="FIST_C"/>
    <property type="match status" value="1"/>
</dbReference>
<dbReference type="PANTHER" id="PTHR40252">
    <property type="entry name" value="BLR0328 PROTEIN"/>
    <property type="match status" value="1"/>
</dbReference>
<dbReference type="InterPro" id="IPR013702">
    <property type="entry name" value="FIST_domain_N"/>
</dbReference>